<dbReference type="InterPro" id="IPR008571">
    <property type="entry name" value="HerA-like"/>
</dbReference>
<accession>A0A7D5GJK4</accession>
<dbReference type="PANTHER" id="PTHR42957:SF1">
    <property type="entry name" value="HELICASE MJ1565-RELATED"/>
    <property type="match status" value="1"/>
</dbReference>
<comment type="similarity">
    <text evidence="1">Belongs to the HerA family.</text>
</comment>
<gene>
    <name evidence="6" type="ORF">HYG82_18310</name>
</gene>
<evidence type="ECO:0000256" key="2">
    <source>
        <dbReference type="ARBA" id="ARBA00034617"/>
    </source>
</evidence>
<evidence type="ECO:0000256" key="4">
    <source>
        <dbReference type="ARBA" id="ARBA00048988"/>
    </source>
</evidence>
<dbReference type="SUPFAM" id="SSF52540">
    <property type="entry name" value="P-loop containing nucleoside triphosphate hydrolases"/>
    <property type="match status" value="1"/>
</dbReference>
<comment type="catalytic activity">
    <reaction evidence="3">
        <text>ATP + H2O = ADP + phosphate + H(+)</text>
        <dbReference type="Rhea" id="RHEA:13065"/>
        <dbReference type="ChEBI" id="CHEBI:15377"/>
        <dbReference type="ChEBI" id="CHEBI:15378"/>
        <dbReference type="ChEBI" id="CHEBI:30616"/>
        <dbReference type="ChEBI" id="CHEBI:43474"/>
        <dbReference type="ChEBI" id="CHEBI:456216"/>
        <dbReference type="EC" id="5.6.2.3"/>
    </reaction>
</comment>
<dbReference type="Gene3D" id="3.40.50.300">
    <property type="entry name" value="P-loop containing nucleotide triphosphate hydrolases"/>
    <property type="match status" value="2"/>
</dbReference>
<dbReference type="AlphaFoldDB" id="A0A7D5GJK4"/>
<keyword evidence="7" id="KW-1185">Reference proteome</keyword>
<dbReference type="GO" id="GO:0043138">
    <property type="term" value="F:3'-5' DNA helicase activity"/>
    <property type="evidence" value="ECO:0007669"/>
    <property type="project" value="UniProtKB-EC"/>
</dbReference>
<dbReference type="InterPro" id="IPR027417">
    <property type="entry name" value="P-loop_NTPase"/>
</dbReference>
<dbReference type="EMBL" id="CP058601">
    <property type="protein sequence ID" value="QLG50647.1"/>
    <property type="molecule type" value="Genomic_DNA"/>
</dbReference>
<dbReference type="GeneID" id="56035287"/>
<feature type="domain" description="Helicase HerA central" evidence="5">
    <location>
        <begin position="27"/>
        <end position="231"/>
    </location>
</feature>
<proteinExistence type="inferred from homology"/>
<evidence type="ECO:0000256" key="3">
    <source>
        <dbReference type="ARBA" id="ARBA00048954"/>
    </source>
</evidence>
<dbReference type="GO" id="GO:0043139">
    <property type="term" value="F:5'-3' DNA helicase activity"/>
    <property type="evidence" value="ECO:0007669"/>
    <property type="project" value="UniProtKB-EC"/>
</dbReference>
<dbReference type="Pfam" id="PF01935">
    <property type="entry name" value="DUF87"/>
    <property type="match status" value="1"/>
</dbReference>
<dbReference type="KEGG" id="haly:HYG82_18310"/>
<keyword evidence="6" id="KW-0067">ATP-binding</keyword>
<comment type="catalytic activity">
    <reaction evidence="4">
        <text>ATP + H2O = ADP + phosphate + H(+)</text>
        <dbReference type="Rhea" id="RHEA:13065"/>
        <dbReference type="ChEBI" id="CHEBI:15377"/>
        <dbReference type="ChEBI" id="CHEBI:15378"/>
        <dbReference type="ChEBI" id="CHEBI:30616"/>
        <dbReference type="ChEBI" id="CHEBI:43474"/>
        <dbReference type="ChEBI" id="CHEBI:456216"/>
        <dbReference type="EC" id="5.6.2.4"/>
    </reaction>
</comment>
<evidence type="ECO:0000313" key="7">
    <source>
        <dbReference type="Proteomes" id="UP000509241"/>
    </source>
</evidence>
<dbReference type="OrthoDB" id="107033at2157"/>
<dbReference type="GO" id="GO:0005524">
    <property type="term" value="F:ATP binding"/>
    <property type="evidence" value="ECO:0007669"/>
    <property type="project" value="UniProtKB-KW"/>
</dbReference>
<protein>
    <submittedName>
        <fullName evidence="6">ATP-binding protein</fullName>
    </submittedName>
</protein>
<name>A0A7D5GJK4_9EURY</name>
<dbReference type="InterPro" id="IPR002789">
    <property type="entry name" value="HerA_central"/>
</dbReference>
<evidence type="ECO:0000313" key="6">
    <source>
        <dbReference type="EMBL" id="QLG50647.1"/>
    </source>
</evidence>
<dbReference type="RefSeq" id="WP_179263352.1">
    <property type="nucleotide sequence ID" value="NZ_CP058601.1"/>
</dbReference>
<evidence type="ECO:0000256" key="1">
    <source>
        <dbReference type="ARBA" id="ARBA00007816"/>
    </source>
</evidence>
<evidence type="ECO:0000259" key="5">
    <source>
        <dbReference type="Pfam" id="PF01935"/>
    </source>
</evidence>
<reference evidence="6 7" key="1">
    <citation type="submission" date="2020-07" db="EMBL/GenBank/DDBJ databases">
        <authorList>
            <person name="Cui H."/>
        </authorList>
    </citation>
    <scope>NUCLEOTIDE SEQUENCE [LARGE SCALE GENOMIC DNA]</scope>
    <source>
        <strain evidence="6 7">YPL8</strain>
    </source>
</reference>
<dbReference type="Proteomes" id="UP000509241">
    <property type="component" value="Chromosome"/>
</dbReference>
<sequence length="413" mass="46512">MIIGGDKEELSAYLGRKFDSTDELGEQVRLDLNEPHMVTVCGKRGSGKSHTLGVMMEELMTLPAQARQNLNGLVIDAMGIYWSLQVQTPDTDLLDGWDISPREYPVKVYYPAGLEEQYEEIQQYFHEGFELYPSELSVEDWLYLLDIDETQAQAGLLSQVIEQAEEDFGQYYSIMDLLDKVEASPESANIKDALNRRLEKAKNWGIFSSSGSKIEEIVEGGEFVVLDLSGAGALPWNVRTMLTGILVKKMYNKRSFDRSREEVKKIKGEHTEVNFPLVWLFLDEAHLFAPSGHSEPSTDPLVEWVRQGRRPGLSLVMATQQPGALDNRILSQCDTLIIHRLTAGQDSDAVGDKISELHDAQTISHYMQQIPKAPGYAYAMNDDAETIVPVKVRPRKSWHAGESAKLEEFLDNQ</sequence>
<dbReference type="PANTHER" id="PTHR42957">
    <property type="entry name" value="HELICASE MJ1565-RELATED"/>
    <property type="match status" value="1"/>
</dbReference>
<organism evidence="6 7">
    <name type="scientific">Natrinema halophilum</name>
    <dbReference type="NCBI Taxonomy" id="1699371"/>
    <lineage>
        <taxon>Archaea</taxon>
        <taxon>Methanobacteriati</taxon>
        <taxon>Methanobacteriota</taxon>
        <taxon>Stenosarchaea group</taxon>
        <taxon>Halobacteria</taxon>
        <taxon>Halobacteriales</taxon>
        <taxon>Natrialbaceae</taxon>
        <taxon>Natrinema</taxon>
    </lineage>
</organism>
<comment type="catalytic activity">
    <reaction evidence="2">
        <text>Couples ATP hydrolysis with the unwinding of duplex DNA by translocating in the 3'-5' direction.</text>
        <dbReference type="EC" id="5.6.2.4"/>
    </reaction>
</comment>
<keyword evidence="6" id="KW-0547">Nucleotide-binding</keyword>